<evidence type="ECO:0000256" key="3">
    <source>
        <dbReference type="PROSITE-ProRule" id="PRU00339"/>
    </source>
</evidence>
<feature type="repeat" description="TPR" evidence="3">
    <location>
        <begin position="327"/>
        <end position="360"/>
    </location>
</feature>
<dbReference type="PROSITE" id="PS50005">
    <property type="entry name" value="TPR"/>
    <property type="match status" value="5"/>
</dbReference>
<dbReference type="PANTHER" id="PTHR44943">
    <property type="entry name" value="CELLULOSE SYNTHASE OPERON PROTEIN C"/>
    <property type="match status" value="1"/>
</dbReference>
<keyword evidence="6" id="KW-1185">Reference proteome</keyword>
<dbReference type="SUPFAM" id="SSF48452">
    <property type="entry name" value="TPR-like"/>
    <property type="match status" value="2"/>
</dbReference>
<dbReference type="PANTHER" id="PTHR44943:SF8">
    <property type="entry name" value="TPR REPEAT-CONTAINING PROTEIN MJ0263"/>
    <property type="match status" value="1"/>
</dbReference>
<feature type="coiled-coil region" evidence="4">
    <location>
        <begin position="128"/>
        <end position="182"/>
    </location>
</feature>
<feature type="repeat" description="TPR" evidence="3">
    <location>
        <begin position="51"/>
        <end position="84"/>
    </location>
</feature>
<gene>
    <name evidence="5" type="ORF">N7U62_15115</name>
</gene>
<dbReference type="Pfam" id="PF13429">
    <property type="entry name" value="TPR_15"/>
    <property type="match status" value="1"/>
</dbReference>
<feature type="repeat" description="TPR" evidence="3">
    <location>
        <begin position="433"/>
        <end position="466"/>
    </location>
</feature>
<dbReference type="SMART" id="SM00028">
    <property type="entry name" value="TPR"/>
    <property type="match status" value="11"/>
</dbReference>
<dbReference type="Pfam" id="PF13181">
    <property type="entry name" value="TPR_8"/>
    <property type="match status" value="1"/>
</dbReference>
<comment type="caution">
    <text evidence="5">The sequence shown here is derived from an EMBL/GenBank/DDBJ whole genome shotgun (WGS) entry which is preliminary data.</text>
</comment>
<name>A0ABT3CWN7_9BACT</name>
<dbReference type="Pfam" id="PF14559">
    <property type="entry name" value="TPR_19"/>
    <property type="match status" value="2"/>
</dbReference>
<dbReference type="RefSeq" id="WP_264138832.1">
    <property type="nucleotide sequence ID" value="NZ_JAOYOD010000001.1"/>
</dbReference>
<evidence type="ECO:0000256" key="2">
    <source>
        <dbReference type="ARBA" id="ARBA00022803"/>
    </source>
</evidence>
<evidence type="ECO:0000313" key="5">
    <source>
        <dbReference type="EMBL" id="MCV9388012.1"/>
    </source>
</evidence>
<dbReference type="EMBL" id="JAOYOD010000001">
    <property type="protein sequence ID" value="MCV9388012.1"/>
    <property type="molecule type" value="Genomic_DNA"/>
</dbReference>
<dbReference type="Proteomes" id="UP001300692">
    <property type="component" value="Unassembled WGS sequence"/>
</dbReference>
<reference evidence="5 6" key="1">
    <citation type="submission" date="2022-10" db="EMBL/GenBank/DDBJ databases">
        <title>Comparative genomics and taxonomic characterization of three novel marine species of genus Reichenbachiella exhibiting antioxidant and polysaccharide degradation activities.</title>
        <authorList>
            <person name="Muhammad N."/>
            <person name="Lee Y.-J."/>
            <person name="Ko J."/>
            <person name="Kim S.-G."/>
        </authorList>
    </citation>
    <scope>NUCLEOTIDE SEQUENCE [LARGE SCALE GENOMIC DNA]</scope>
    <source>
        <strain evidence="5 6">ABR2-5</strain>
    </source>
</reference>
<protein>
    <submittedName>
        <fullName evidence="5">Tetratricopeptide repeat protein</fullName>
    </submittedName>
</protein>
<proteinExistence type="predicted"/>
<evidence type="ECO:0000256" key="4">
    <source>
        <dbReference type="SAM" id="Coils"/>
    </source>
</evidence>
<dbReference type="InterPro" id="IPR011990">
    <property type="entry name" value="TPR-like_helical_dom_sf"/>
</dbReference>
<feature type="repeat" description="TPR" evidence="3">
    <location>
        <begin position="85"/>
        <end position="118"/>
    </location>
</feature>
<dbReference type="InterPro" id="IPR019734">
    <property type="entry name" value="TPR_rpt"/>
</dbReference>
<feature type="repeat" description="TPR" evidence="3">
    <location>
        <begin position="187"/>
        <end position="220"/>
    </location>
</feature>
<evidence type="ECO:0000256" key="1">
    <source>
        <dbReference type="ARBA" id="ARBA00022737"/>
    </source>
</evidence>
<dbReference type="InterPro" id="IPR051685">
    <property type="entry name" value="Ycf3/AcsC/BcsC/TPR_MFPF"/>
</dbReference>
<dbReference type="Gene3D" id="1.25.40.10">
    <property type="entry name" value="Tetratricopeptide repeat domain"/>
    <property type="match status" value="3"/>
</dbReference>
<evidence type="ECO:0000313" key="6">
    <source>
        <dbReference type="Proteomes" id="UP001300692"/>
    </source>
</evidence>
<keyword evidence="1" id="KW-0677">Repeat</keyword>
<accession>A0ABT3CWN7</accession>
<keyword evidence="4" id="KW-0175">Coiled coil</keyword>
<organism evidence="5 6">
    <name type="scientific">Reichenbachiella ulvae</name>
    <dbReference type="NCBI Taxonomy" id="2980104"/>
    <lineage>
        <taxon>Bacteria</taxon>
        <taxon>Pseudomonadati</taxon>
        <taxon>Bacteroidota</taxon>
        <taxon>Cytophagia</taxon>
        <taxon>Cytophagales</taxon>
        <taxon>Reichenbachiellaceae</taxon>
        <taxon>Reichenbachiella</taxon>
    </lineage>
</organism>
<keyword evidence="2 3" id="KW-0802">TPR repeat</keyword>
<sequence>MTFSFHSKSFIYLTLVLMVLMASVNPGQAQRKNRKKEKSVDQISEEKRTELDHYFLEGEKYYILKDYGKAITYFERVIEIDESHATANFKIAQIYSENNEMMDALPFAQKAKELAPENKYYYLLLANIQTSTGELANAEETYSEMINRVPGTERHLFDLAALQIYQQKLDEAIETYNLAEEKLGPMEEIALQKQQVYLKQNKLDEAIEEGHKLIKINPEDESYVMTQARVLISNERLEEAETFLKTQTKENPQNETLFVMLSEVYRKQGKTSEALETLKVPFESTSVDLNAKIRTLAGYLGMLPDDNLNQPLIDLALTLVETHPDSYQALAMTGDLYYNLGQLSNARKFYLQTITIDRSNFNVWQNILNLDMELQDYNSVIEHTNTALEVFPNQASLYYYNGTAHLINKEYEEAIKTFNAGKIYAARDANLNSLFYGQLGDAYNSIGEHNKSDEAYEKALESKPDNDHVLNNYSYFLSLRKKDLEKAKSMSSKLVEDYPTNPTYLDTHAWVLYMMEDYEGAAHYLKEAVKYDASAVIIEHYGDALFQLGKTEEAVAQWKKARDLVEDTSTLDKKIADRQLYE</sequence>